<dbReference type="InterPro" id="IPR029017">
    <property type="entry name" value="Enolase-like_N"/>
</dbReference>
<evidence type="ECO:0000313" key="10">
    <source>
        <dbReference type="Proteomes" id="UP000808337"/>
    </source>
</evidence>
<dbReference type="SMART" id="SM00922">
    <property type="entry name" value="MR_MLE"/>
    <property type="match status" value="1"/>
</dbReference>
<dbReference type="GO" id="GO:0016855">
    <property type="term" value="F:racemase and epimerase activity, acting on amino acids and derivatives"/>
    <property type="evidence" value="ECO:0007669"/>
    <property type="project" value="UniProtKB-UniRule"/>
</dbReference>
<evidence type="ECO:0000256" key="7">
    <source>
        <dbReference type="RuleBase" id="RU366006"/>
    </source>
</evidence>
<dbReference type="Pfam" id="PF02746">
    <property type="entry name" value="MR_MLE_N"/>
    <property type="match status" value="1"/>
</dbReference>
<evidence type="ECO:0000256" key="5">
    <source>
        <dbReference type="PIRSR" id="PIRSR634603-1"/>
    </source>
</evidence>
<dbReference type="EC" id="5.1.1.-" evidence="7"/>
<comment type="similarity">
    <text evidence="1 7">Belongs to the mandelate racemase/muconate lactonizing enzyme family.</text>
</comment>
<keyword evidence="3 6" id="KW-0460">Magnesium</keyword>
<dbReference type="InterPro" id="IPR013341">
    <property type="entry name" value="Mandelate_racemase_N_dom"/>
</dbReference>
<dbReference type="PANTHER" id="PTHR48073">
    <property type="entry name" value="O-SUCCINYLBENZOATE SYNTHASE-RELATED"/>
    <property type="match status" value="1"/>
</dbReference>
<gene>
    <name evidence="9" type="ORF">IPP15_03010</name>
</gene>
<evidence type="ECO:0000256" key="1">
    <source>
        <dbReference type="ARBA" id="ARBA00008031"/>
    </source>
</evidence>
<dbReference type="InterPro" id="IPR013342">
    <property type="entry name" value="Mandelate_racemase_C"/>
</dbReference>
<dbReference type="GO" id="GO:0006518">
    <property type="term" value="P:peptide metabolic process"/>
    <property type="evidence" value="ECO:0007669"/>
    <property type="project" value="UniProtKB-ARBA"/>
</dbReference>
<comment type="caution">
    <text evidence="9">The sequence shown here is derived from an EMBL/GenBank/DDBJ whole genome shotgun (WGS) entry which is preliminary data.</text>
</comment>
<keyword evidence="4 7" id="KW-0413">Isomerase</keyword>
<protein>
    <recommendedName>
        <fullName evidence="7">Dipeptide epimerase</fullName>
        <ecNumber evidence="7">5.1.1.-</ecNumber>
    </recommendedName>
</protein>
<evidence type="ECO:0000259" key="8">
    <source>
        <dbReference type="SMART" id="SM00922"/>
    </source>
</evidence>
<evidence type="ECO:0000256" key="3">
    <source>
        <dbReference type="ARBA" id="ARBA00022842"/>
    </source>
</evidence>
<evidence type="ECO:0000256" key="6">
    <source>
        <dbReference type="PIRSR" id="PIRSR634603-3"/>
    </source>
</evidence>
<dbReference type="SUPFAM" id="SSF54826">
    <property type="entry name" value="Enolase N-terminal domain-like"/>
    <property type="match status" value="1"/>
</dbReference>
<dbReference type="SFLD" id="SFLDS00001">
    <property type="entry name" value="Enolase"/>
    <property type="match status" value="1"/>
</dbReference>
<feature type="active site" description="Proton acceptor; specific for (R)-substrate epimerization" evidence="5">
    <location>
        <position position="163"/>
    </location>
</feature>
<dbReference type="InterPro" id="IPR034603">
    <property type="entry name" value="Dipeptide_epimerase"/>
</dbReference>
<evidence type="ECO:0000313" key="9">
    <source>
        <dbReference type="EMBL" id="MBK9981388.1"/>
    </source>
</evidence>
<dbReference type="SFLD" id="SFLDG00180">
    <property type="entry name" value="muconate_cycloisomerase"/>
    <property type="match status" value="1"/>
</dbReference>
<feature type="binding site" evidence="6">
    <location>
        <position position="191"/>
    </location>
    <ligand>
        <name>Mg(2+)</name>
        <dbReference type="ChEBI" id="CHEBI:18420"/>
    </ligand>
</feature>
<accession>A0A9D7XRJ8</accession>
<feature type="binding site" evidence="6">
    <location>
        <position position="217"/>
    </location>
    <ligand>
        <name>Mg(2+)</name>
        <dbReference type="ChEBI" id="CHEBI:18420"/>
    </ligand>
</feature>
<dbReference type="Gene3D" id="3.20.20.120">
    <property type="entry name" value="Enolase-like C-terminal domain"/>
    <property type="match status" value="1"/>
</dbReference>
<evidence type="ECO:0000256" key="4">
    <source>
        <dbReference type="ARBA" id="ARBA00023235"/>
    </source>
</evidence>
<organism evidence="9 10">
    <name type="scientific">Candidatus Opimibacter skivensis</name>
    <dbReference type="NCBI Taxonomy" id="2982028"/>
    <lineage>
        <taxon>Bacteria</taxon>
        <taxon>Pseudomonadati</taxon>
        <taxon>Bacteroidota</taxon>
        <taxon>Saprospiria</taxon>
        <taxon>Saprospirales</taxon>
        <taxon>Saprospiraceae</taxon>
        <taxon>Candidatus Opimibacter</taxon>
    </lineage>
</organism>
<dbReference type="Proteomes" id="UP000808337">
    <property type="component" value="Unassembled WGS sequence"/>
</dbReference>
<dbReference type="PANTHER" id="PTHR48073:SF2">
    <property type="entry name" value="O-SUCCINYLBENZOATE SYNTHASE"/>
    <property type="match status" value="1"/>
</dbReference>
<dbReference type="EMBL" id="JADKGY010000001">
    <property type="protein sequence ID" value="MBK9981388.1"/>
    <property type="molecule type" value="Genomic_DNA"/>
</dbReference>
<dbReference type="Pfam" id="PF13378">
    <property type="entry name" value="MR_MLE_C"/>
    <property type="match status" value="1"/>
</dbReference>
<feature type="domain" description="Mandelate racemase/muconate lactonizing enzyme C-terminal" evidence="8">
    <location>
        <begin position="141"/>
        <end position="238"/>
    </location>
</feature>
<dbReference type="InterPro" id="IPR036849">
    <property type="entry name" value="Enolase-like_C_sf"/>
</dbReference>
<feature type="binding site" evidence="6">
    <location>
        <position position="242"/>
    </location>
    <ligand>
        <name>Mg(2+)</name>
        <dbReference type="ChEBI" id="CHEBI:18420"/>
    </ligand>
</feature>
<dbReference type="AlphaFoldDB" id="A0A9D7XRJ8"/>
<proteinExistence type="inferred from homology"/>
<dbReference type="Gene3D" id="3.30.390.10">
    <property type="entry name" value="Enolase-like, N-terminal domain"/>
    <property type="match status" value="1"/>
</dbReference>
<dbReference type="SUPFAM" id="SSF51604">
    <property type="entry name" value="Enolase C-terminal domain-like"/>
    <property type="match status" value="1"/>
</dbReference>
<sequence>MKITASNCWSQHFILKEGYSIAYEDNINACDNVFLTLETDEGLIGSGMAAPDMMITGEDATSVLETYKSHIEAVMKGEDPFYYSRLYEELKEAIPGQSSALAMVEIALYDLMAQRAGVPLFKFLGGFKNRILTSVTIGIMDERPALQRAKELLKMGIKSIKIKGGKDVERDIRLIGLMRDLIGDSIALTFDANQGYSLIESAHFIRNTKSAKLELIEQPTSPELTSQWHLLRQEGNIPIMADESLKKLSDSFSLTSRQAVDFLNVKLMKVGGITPALQINSSARSADVRCMMGCMDESSLGIAAGLHVALARPNFSHADLDSWLDMEDDPFAGLVILEDGYLYPRQTPGLGVLK</sequence>
<dbReference type="GO" id="GO:0000287">
    <property type="term" value="F:magnesium ion binding"/>
    <property type="evidence" value="ECO:0007669"/>
    <property type="project" value="UniProtKB-ARBA"/>
</dbReference>
<dbReference type="InterPro" id="IPR029065">
    <property type="entry name" value="Enolase_C-like"/>
</dbReference>
<reference evidence="9 10" key="1">
    <citation type="submission" date="2020-10" db="EMBL/GenBank/DDBJ databases">
        <title>Connecting structure to function with the recovery of over 1000 high-quality activated sludge metagenome-assembled genomes encoding full-length rRNA genes using long-read sequencing.</title>
        <authorList>
            <person name="Singleton C.M."/>
            <person name="Petriglieri F."/>
            <person name="Kristensen J.M."/>
            <person name="Kirkegaard R.H."/>
            <person name="Michaelsen T.Y."/>
            <person name="Andersen M.H."/>
            <person name="Karst S.M."/>
            <person name="Dueholm M.S."/>
            <person name="Nielsen P.H."/>
            <person name="Albertsen M."/>
        </authorList>
    </citation>
    <scope>NUCLEOTIDE SEQUENCE [LARGE SCALE GENOMIC DNA]</scope>
    <source>
        <strain evidence="9">Ribe_18-Q3-R11-54_MAXAC.273</strain>
    </source>
</reference>
<keyword evidence="2 6" id="KW-0479">Metal-binding</keyword>
<feature type="active site" description="Proton acceptor; specific for (S)-substrate epimerization" evidence="5">
    <location>
        <position position="266"/>
    </location>
</feature>
<name>A0A9D7XRJ8_9BACT</name>
<comment type="cofactor">
    <cofactor evidence="6 7">
        <name>Mg(2+)</name>
        <dbReference type="ChEBI" id="CHEBI:18420"/>
    </cofactor>
    <text evidence="6 7">Binds 1 Mg(2+) ion per subunit.</text>
</comment>
<dbReference type="CDD" id="cd03319">
    <property type="entry name" value="L-Ala-DL-Glu_epimerase"/>
    <property type="match status" value="1"/>
</dbReference>
<evidence type="ECO:0000256" key="2">
    <source>
        <dbReference type="ARBA" id="ARBA00022723"/>
    </source>
</evidence>